<sequence length="45" mass="5238">MFKLTGVTPSYKPSSLLTFKKWYKVQVSKLCIAFLKWMIDKVAPD</sequence>
<proteinExistence type="predicted"/>
<evidence type="ECO:0000313" key="1">
    <source>
        <dbReference type="EMBL" id="VEP13917.1"/>
    </source>
</evidence>
<reference evidence="1 2" key="1">
    <citation type="submission" date="2019-01" db="EMBL/GenBank/DDBJ databases">
        <authorList>
            <person name="Brito A."/>
        </authorList>
    </citation>
    <scope>NUCLEOTIDE SEQUENCE [LARGE SCALE GENOMIC DNA]</scope>
    <source>
        <strain evidence="1">1</strain>
    </source>
</reference>
<dbReference type="AlphaFoldDB" id="A0A563VRL4"/>
<protein>
    <submittedName>
        <fullName evidence="1">Uncharacterized protein</fullName>
    </submittedName>
</protein>
<name>A0A563VRL4_9CYAN</name>
<gene>
    <name evidence="1" type="ORF">H1P_2280003</name>
</gene>
<organism evidence="1 2">
    <name type="scientific">Hyella patelloides LEGE 07179</name>
    <dbReference type="NCBI Taxonomy" id="945734"/>
    <lineage>
        <taxon>Bacteria</taxon>
        <taxon>Bacillati</taxon>
        <taxon>Cyanobacteriota</taxon>
        <taxon>Cyanophyceae</taxon>
        <taxon>Pleurocapsales</taxon>
        <taxon>Hyellaceae</taxon>
        <taxon>Hyella</taxon>
    </lineage>
</organism>
<dbReference type="Proteomes" id="UP000320055">
    <property type="component" value="Unassembled WGS sequence"/>
</dbReference>
<accession>A0A563VRL4</accession>
<evidence type="ECO:0000313" key="2">
    <source>
        <dbReference type="Proteomes" id="UP000320055"/>
    </source>
</evidence>
<dbReference type="EMBL" id="CAACVJ010000144">
    <property type="protein sequence ID" value="VEP13917.1"/>
    <property type="molecule type" value="Genomic_DNA"/>
</dbReference>
<keyword evidence="2" id="KW-1185">Reference proteome</keyword>